<dbReference type="SMART" id="SM00175">
    <property type="entry name" value="RAB"/>
    <property type="match status" value="1"/>
</dbReference>
<dbReference type="OMA" id="YYYNNAA"/>
<accession>A0A8B7PAP8</accession>
<dbReference type="CDD" id="cd00878">
    <property type="entry name" value="Arf_Arl"/>
    <property type="match status" value="1"/>
</dbReference>
<evidence type="ECO:0000256" key="5">
    <source>
        <dbReference type="PIRSR" id="PIRSR606689-2"/>
    </source>
</evidence>
<dbReference type="GO" id="GO:0016192">
    <property type="term" value="P:vesicle-mediated transport"/>
    <property type="evidence" value="ECO:0007669"/>
    <property type="project" value="UniProtKB-ARBA"/>
</dbReference>
<organism evidence="7 8">
    <name type="scientific">Hyalella azteca</name>
    <name type="common">Amphipod</name>
    <dbReference type="NCBI Taxonomy" id="294128"/>
    <lineage>
        <taxon>Eukaryota</taxon>
        <taxon>Metazoa</taxon>
        <taxon>Ecdysozoa</taxon>
        <taxon>Arthropoda</taxon>
        <taxon>Crustacea</taxon>
        <taxon>Multicrustacea</taxon>
        <taxon>Malacostraca</taxon>
        <taxon>Eumalacostraca</taxon>
        <taxon>Peracarida</taxon>
        <taxon>Amphipoda</taxon>
        <taxon>Senticaudata</taxon>
        <taxon>Talitrida</taxon>
        <taxon>Talitroidea</taxon>
        <taxon>Hyalellidae</taxon>
        <taxon>Hyalella</taxon>
    </lineage>
</organism>
<dbReference type="GO" id="GO:0046872">
    <property type="term" value="F:metal ion binding"/>
    <property type="evidence" value="ECO:0007669"/>
    <property type="project" value="UniProtKB-KW"/>
</dbReference>
<evidence type="ECO:0000256" key="6">
    <source>
        <dbReference type="RuleBase" id="RU003925"/>
    </source>
</evidence>
<dbReference type="Pfam" id="PF00025">
    <property type="entry name" value="Arf"/>
    <property type="match status" value="1"/>
</dbReference>
<dbReference type="PANTHER" id="PTHR11711">
    <property type="entry name" value="ADP RIBOSYLATION FACTOR-RELATED"/>
    <property type="match status" value="1"/>
</dbReference>
<dbReference type="SMART" id="SM00178">
    <property type="entry name" value="SAR"/>
    <property type="match status" value="1"/>
</dbReference>
<feature type="binding site" evidence="4">
    <location>
        <position position="70"/>
    </location>
    <ligand>
        <name>GTP</name>
        <dbReference type="ChEBI" id="CHEBI:37565"/>
    </ligand>
</feature>
<reference evidence="8" key="1">
    <citation type="submission" date="2025-08" db="UniProtKB">
        <authorList>
            <consortium name="RefSeq"/>
        </authorList>
    </citation>
    <scope>IDENTIFICATION</scope>
    <source>
        <tissue evidence="8">Whole organism</tissue>
    </source>
</reference>
<keyword evidence="3 4" id="KW-0342">GTP-binding</keyword>
<dbReference type="NCBIfam" id="TIGR00231">
    <property type="entry name" value="small_GTP"/>
    <property type="match status" value="1"/>
</dbReference>
<dbReference type="KEGG" id="hazt:108678377"/>
<dbReference type="RefSeq" id="XP_018022271.1">
    <property type="nucleotide sequence ID" value="XM_018166782.2"/>
</dbReference>
<dbReference type="InterPro" id="IPR027417">
    <property type="entry name" value="P-loop_NTPase"/>
</dbReference>
<dbReference type="PRINTS" id="PR00328">
    <property type="entry name" value="SAR1GTPBP"/>
</dbReference>
<dbReference type="InterPro" id="IPR006689">
    <property type="entry name" value="Small_GTPase_ARF/SAR"/>
</dbReference>
<dbReference type="PROSITE" id="PS51417">
    <property type="entry name" value="ARF"/>
    <property type="match status" value="1"/>
</dbReference>
<evidence type="ECO:0000256" key="1">
    <source>
        <dbReference type="ARBA" id="ARBA00010290"/>
    </source>
</evidence>
<evidence type="ECO:0000256" key="3">
    <source>
        <dbReference type="ARBA" id="ARBA00023134"/>
    </source>
</evidence>
<keyword evidence="5" id="KW-0460">Magnesium</keyword>
<proteinExistence type="inferred from homology"/>
<keyword evidence="7" id="KW-1185">Reference proteome</keyword>
<dbReference type="SUPFAM" id="SSF52540">
    <property type="entry name" value="P-loop containing nucleoside triphosphate hydrolases"/>
    <property type="match status" value="1"/>
</dbReference>
<name>A0A8B7PAP8_HYAAZ</name>
<protein>
    <submittedName>
        <fullName evidence="8">ADP-ribosylation factor</fullName>
    </submittedName>
</protein>
<evidence type="ECO:0000313" key="8">
    <source>
        <dbReference type="RefSeq" id="XP_018022271.1"/>
    </source>
</evidence>
<evidence type="ECO:0000256" key="2">
    <source>
        <dbReference type="ARBA" id="ARBA00022741"/>
    </source>
</evidence>
<sequence>MGLLLSRIYSLVYGKTPCRILMIGLDGAGKTTILYKLKLGEVVTSIPTIGFNVETVEYKNLALTVWDVGGQGQLRGLWRHYYQNANAVIFVVDSSDTSRLVEARNEIYTALTSDELRNVPVLVWANKQDMPQAASADAVLRALRLPDAGRRDYHCEPCVAITHTGLIEGLEWLAQHIKL</sequence>
<dbReference type="GO" id="GO:0005525">
    <property type="term" value="F:GTP binding"/>
    <property type="evidence" value="ECO:0007669"/>
    <property type="project" value="UniProtKB-KW"/>
</dbReference>
<dbReference type="InterPro" id="IPR024156">
    <property type="entry name" value="Small_GTPase_ARF"/>
</dbReference>
<dbReference type="GO" id="GO:0003924">
    <property type="term" value="F:GTPase activity"/>
    <property type="evidence" value="ECO:0007669"/>
    <property type="project" value="InterPro"/>
</dbReference>
<dbReference type="GeneID" id="108678377"/>
<dbReference type="GO" id="GO:0051649">
    <property type="term" value="P:establishment of localization in cell"/>
    <property type="evidence" value="ECO:0007669"/>
    <property type="project" value="UniProtKB-ARBA"/>
</dbReference>
<dbReference type="Proteomes" id="UP000694843">
    <property type="component" value="Unplaced"/>
</dbReference>
<keyword evidence="5" id="KW-0479">Metal-binding</keyword>
<feature type="binding site" evidence="5">
    <location>
        <position position="48"/>
    </location>
    <ligand>
        <name>Mg(2+)</name>
        <dbReference type="ChEBI" id="CHEBI:18420"/>
    </ligand>
</feature>
<dbReference type="InterPro" id="IPR005225">
    <property type="entry name" value="Small_GTP-bd"/>
</dbReference>
<feature type="binding site" evidence="4">
    <location>
        <begin position="24"/>
        <end position="31"/>
    </location>
    <ligand>
        <name>GTP</name>
        <dbReference type="ChEBI" id="CHEBI:37565"/>
    </ligand>
</feature>
<evidence type="ECO:0000313" key="7">
    <source>
        <dbReference type="Proteomes" id="UP000694843"/>
    </source>
</evidence>
<comment type="similarity">
    <text evidence="1 6">Belongs to the small GTPase superfamily. Arf family.</text>
</comment>
<evidence type="ECO:0000256" key="4">
    <source>
        <dbReference type="PIRSR" id="PIRSR606689-1"/>
    </source>
</evidence>
<dbReference type="SMART" id="SM00177">
    <property type="entry name" value="ARF"/>
    <property type="match status" value="1"/>
</dbReference>
<dbReference type="AlphaFoldDB" id="A0A8B7PAP8"/>
<keyword evidence="2 4" id="KW-0547">Nucleotide-binding</keyword>
<feature type="binding site" evidence="5">
    <location>
        <position position="31"/>
    </location>
    <ligand>
        <name>Mg(2+)</name>
        <dbReference type="ChEBI" id="CHEBI:18420"/>
    </ligand>
</feature>
<dbReference type="FunFam" id="3.40.50.300:FF:000412">
    <property type="entry name" value="ADP-ribosylation factor 1"/>
    <property type="match status" value="1"/>
</dbReference>
<dbReference type="GO" id="GO:0030010">
    <property type="term" value="P:establishment of cell polarity"/>
    <property type="evidence" value="ECO:0007669"/>
    <property type="project" value="UniProtKB-ARBA"/>
</dbReference>
<gene>
    <name evidence="8" type="primary">LOC108678377</name>
</gene>
<feature type="binding site" evidence="4">
    <location>
        <begin position="126"/>
        <end position="129"/>
    </location>
    <ligand>
        <name>GTP</name>
        <dbReference type="ChEBI" id="CHEBI:37565"/>
    </ligand>
</feature>
<dbReference type="OrthoDB" id="2011769at2759"/>
<dbReference type="Gene3D" id="3.40.50.300">
    <property type="entry name" value="P-loop containing nucleotide triphosphate hydrolases"/>
    <property type="match status" value="1"/>
</dbReference>